<evidence type="ECO:0000256" key="11">
    <source>
        <dbReference type="ARBA" id="ARBA00023157"/>
    </source>
</evidence>
<dbReference type="Bgee" id="ENSORLG00000023108">
    <property type="expression patterns" value="Expressed in gastrula and 13 other cell types or tissues"/>
</dbReference>
<keyword evidence="6 14" id="KW-0812">Transmembrane</keyword>
<reference evidence="15" key="2">
    <citation type="submission" date="2025-08" db="UniProtKB">
        <authorList>
            <consortium name="Ensembl"/>
        </authorList>
    </citation>
    <scope>IDENTIFICATION</scope>
    <source>
        <strain evidence="15">Hd-rR</strain>
    </source>
</reference>
<evidence type="ECO:0000256" key="1">
    <source>
        <dbReference type="ARBA" id="ARBA00004402"/>
    </source>
</evidence>
<organism evidence="15 16">
    <name type="scientific">Oryzias latipes</name>
    <name type="common">Japanese rice fish</name>
    <name type="synonym">Japanese killifish</name>
    <dbReference type="NCBI Taxonomy" id="8090"/>
    <lineage>
        <taxon>Eukaryota</taxon>
        <taxon>Metazoa</taxon>
        <taxon>Chordata</taxon>
        <taxon>Craniata</taxon>
        <taxon>Vertebrata</taxon>
        <taxon>Euteleostomi</taxon>
        <taxon>Actinopterygii</taxon>
        <taxon>Neopterygii</taxon>
        <taxon>Teleostei</taxon>
        <taxon>Neoteleostei</taxon>
        <taxon>Acanthomorphata</taxon>
        <taxon>Ovalentaria</taxon>
        <taxon>Atherinomorphae</taxon>
        <taxon>Beloniformes</taxon>
        <taxon>Adrianichthyidae</taxon>
        <taxon>Oryziinae</taxon>
        <taxon>Oryzias</taxon>
    </lineage>
</organism>
<dbReference type="PANTHER" id="PTHR10424">
    <property type="entry name" value="VIRAL ENVELOPE PROTEIN"/>
    <property type="match status" value="1"/>
</dbReference>
<dbReference type="InParanoid" id="A0A3B3H3G6"/>
<keyword evidence="13" id="KW-0449">Lipoprotein</keyword>
<evidence type="ECO:0000256" key="5">
    <source>
        <dbReference type="ARBA" id="ARBA00022581"/>
    </source>
</evidence>
<dbReference type="GeneTree" id="ENSGT00530000064449"/>
<evidence type="ECO:0000256" key="3">
    <source>
        <dbReference type="ARBA" id="ARBA00004563"/>
    </source>
</evidence>
<evidence type="ECO:0000256" key="8">
    <source>
        <dbReference type="ARBA" id="ARBA00022989"/>
    </source>
</evidence>
<accession>A0A3B3H3G6</accession>
<keyword evidence="8 14" id="KW-1133">Transmembrane helix</keyword>
<evidence type="ECO:0000313" key="15">
    <source>
        <dbReference type="Ensembl" id="ENSORLP00000026426.1"/>
    </source>
</evidence>
<dbReference type="Gene3D" id="1.10.287.210">
    <property type="match status" value="1"/>
</dbReference>
<dbReference type="STRING" id="8090.ENSORLP00000026426"/>
<keyword evidence="4" id="KW-1032">Host cell membrane</keyword>
<evidence type="ECO:0000256" key="2">
    <source>
        <dbReference type="ARBA" id="ARBA00004531"/>
    </source>
</evidence>
<reference evidence="15 16" key="1">
    <citation type="journal article" date="2007" name="Nature">
        <title>The medaka draft genome and insights into vertebrate genome evolution.</title>
        <authorList>
            <person name="Kasahara M."/>
            <person name="Naruse K."/>
            <person name="Sasaki S."/>
            <person name="Nakatani Y."/>
            <person name="Qu W."/>
            <person name="Ahsan B."/>
            <person name="Yamada T."/>
            <person name="Nagayasu Y."/>
            <person name="Doi K."/>
            <person name="Kasai Y."/>
            <person name="Jindo T."/>
            <person name="Kobayashi D."/>
            <person name="Shimada A."/>
            <person name="Toyoda A."/>
            <person name="Kuroki Y."/>
            <person name="Fujiyama A."/>
            <person name="Sasaki T."/>
            <person name="Shimizu A."/>
            <person name="Asakawa S."/>
            <person name="Shimizu N."/>
            <person name="Hashimoto S."/>
            <person name="Yang J."/>
            <person name="Lee Y."/>
            <person name="Matsushima K."/>
            <person name="Sugano S."/>
            <person name="Sakaizumi M."/>
            <person name="Narita T."/>
            <person name="Ohishi K."/>
            <person name="Haga S."/>
            <person name="Ohta F."/>
            <person name="Nomoto H."/>
            <person name="Nogata K."/>
            <person name="Morishita T."/>
            <person name="Endo T."/>
            <person name="Shin-I T."/>
            <person name="Takeda H."/>
            <person name="Morishita S."/>
            <person name="Kohara Y."/>
        </authorList>
    </citation>
    <scope>NUCLEOTIDE SEQUENCE [LARGE SCALE GENOMIC DNA]</scope>
    <source>
        <strain evidence="15 16">Hd-rR</strain>
    </source>
</reference>
<dbReference type="Pfam" id="PF00429">
    <property type="entry name" value="TLV_coat"/>
    <property type="match status" value="1"/>
</dbReference>
<comment type="subcellular location">
    <subcellularLocation>
        <location evidence="1">Host cell membrane</location>
        <topology evidence="1">Single-pass type I membrane protein</topology>
    </subcellularLocation>
    <subcellularLocation>
        <location evidence="2">Host endomembrane system</location>
        <topology evidence="2">Peripheral membrane protein</topology>
    </subcellularLocation>
    <subcellularLocation>
        <location evidence="3">Virion membrane</location>
        <topology evidence="3">Single-pass type I membrane protein</topology>
    </subcellularLocation>
</comment>
<reference evidence="15" key="3">
    <citation type="submission" date="2025-09" db="UniProtKB">
        <authorList>
            <consortium name="Ensembl"/>
        </authorList>
    </citation>
    <scope>IDENTIFICATION</scope>
    <source>
        <strain evidence="15">Hd-rR</strain>
    </source>
</reference>
<dbReference type="PANTHER" id="PTHR10424:SF81">
    <property type="entry name" value="ERVV2 PROTEIN"/>
    <property type="match status" value="1"/>
</dbReference>
<proteinExistence type="predicted"/>
<evidence type="ECO:0000256" key="14">
    <source>
        <dbReference type="SAM" id="Phobius"/>
    </source>
</evidence>
<evidence type="ECO:0000256" key="7">
    <source>
        <dbReference type="ARBA" id="ARBA00022870"/>
    </source>
</evidence>
<evidence type="ECO:0000256" key="6">
    <source>
        <dbReference type="ARBA" id="ARBA00022692"/>
    </source>
</evidence>
<keyword evidence="7" id="KW-1043">Host membrane</keyword>
<keyword evidence="5" id="KW-0945">Host-virus interaction</keyword>
<feature type="transmembrane region" description="Helical" evidence="14">
    <location>
        <begin position="438"/>
        <end position="464"/>
    </location>
</feature>
<dbReference type="AlphaFoldDB" id="A0A3B3H3G6"/>
<keyword evidence="10" id="KW-0564">Palmitate</keyword>
<evidence type="ECO:0000256" key="13">
    <source>
        <dbReference type="ARBA" id="ARBA00023288"/>
    </source>
</evidence>
<keyword evidence="9 14" id="KW-0472">Membrane</keyword>
<dbReference type="InterPro" id="IPR018154">
    <property type="entry name" value="TLV/ENV_coat_polyprotein"/>
</dbReference>
<dbReference type="SUPFAM" id="SSF58069">
    <property type="entry name" value="Virus ectodomain"/>
    <property type="match status" value="1"/>
</dbReference>
<sequence length="507" mass="57537">MACPTGLRDSLFCLLFLPFLTGATTWIRFFWNHYPPARRTTNEERLNVSRRWLSIDEHDVLNSPKMNITHLYMTNSWYRYVMLLAKERNRSDCYVCSVIPASSLHPNLQAKQFSEWKSDCVIEYSTRGYISTGAVTTSNGTLVRPSCKSLYQFKKLKLTKSLAPYASVEPGTVFPHCVTNNGTEFLGTLPTKMCHELLVPFTVQIINDRVSHGYAVPCPGGRCVGSNPDLMLGNNGTCVVDQMFWLCGQALYLSLPRDWSGICAPVKVTDHTFIVSAVHEPHLNHRHNLIDVKPHDSIWGSDVPEDHKLWNTGQKVTMALFPWVGTAKNALRIETIDYRLGLFLNATIKAFKGYSEEMSSMRLMVLQNRLVLDLLVAQEGGVCKMLNDTCCTFIPDNTDEGHSVTEALHQLEKVQQAMQDDRKPQSWDFFSWFAFGSWWQLLLKIVTPILMVLIICCVFTMCIFPCIQSMISRAVNGGVQSVLLIQEYNLLLKGEQDDCNDFEIEMT</sequence>
<evidence type="ECO:0000256" key="4">
    <source>
        <dbReference type="ARBA" id="ARBA00022511"/>
    </source>
</evidence>
<evidence type="ECO:0000256" key="10">
    <source>
        <dbReference type="ARBA" id="ARBA00023139"/>
    </source>
</evidence>
<evidence type="ECO:0000256" key="9">
    <source>
        <dbReference type="ARBA" id="ARBA00023136"/>
    </source>
</evidence>
<dbReference type="Proteomes" id="UP000001038">
    <property type="component" value="Chromosome 14"/>
</dbReference>
<keyword evidence="12" id="KW-0325">Glycoprotein</keyword>
<dbReference type="Ensembl" id="ENSORLT00000043680.1">
    <property type="protein sequence ID" value="ENSORLP00000026426.1"/>
    <property type="gene ID" value="ENSORLG00000023108.1"/>
</dbReference>
<evidence type="ECO:0000256" key="12">
    <source>
        <dbReference type="ARBA" id="ARBA00023180"/>
    </source>
</evidence>
<evidence type="ECO:0000313" key="16">
    <source>
        <dbReference type="Proteomes" id="UP000001038"/>
    </source>
</evidence>
<keyword evidence="11" id="KW-1015">Disulfide bond</keyword>
<protein>
    <submittedName>
        <fullName evidence="15">Uncharacterized protein</fullName>
    </submittedName>
</protein>
<feature type="transmembrane region" description="Helical" evidence="14">
    <location>
        <begin position="12"/>
        <end position="31"/>
    </location>
</feature>
<name>A0A3B3H3G6_ORYLA</name>
<keyword evidence="16" id="KW-1185">Reference proteome</keyword>